<feature type="region of interest" description="Disordered" evidence="10">
    <location>
        <begin position="361"/>
        <end position="416"/>
    </location>
</feature>
<dbReference type="GO" id="GO:0042744">
    <property type="term" value="P:hydrogen peroxide catabolic process"/>
    <property type="evidence" value="ECO:0007669"/>
    <property type="project" value="UniProtKB-KW"/>
</dbReference>
<keyword evidence="9" id="KW-0376">Hydrogen peroxide</keyword>
<comment type="similarity">
    <text evidence="2">Belongs to the catalase family.</text>
</comment>
<reference evidence="12 13" key="1">
    <citation type="submission" date="2018-09" db="EMBL/GenBank/DDBJ databases">
        <title>Paenibacillus aracenensis nov. sp. isolated from a cave in southern Spain.</title>
        <authorList>
            <person name="Jurado V."/>
            <person name="Gutierrez-Patricio S."/>
            <person name="Gonzalez-Pimentel J.L."/>
            <person name="Miller A.Z."/>
            <person name="Laiz L."/>
            <person name="Saiz-Jimenez C."/>
        </authorList>
    </citation>
    <scope>NUCLEOTIDE SEQUENCE [LARGE SCALE GENOMIC DNA]</scope>
    <source>
        <strain evidence="12 13">DSM 22867</strain>
    </source>
</reference>
<evidence type="ECO:0000256" key="9">
    <source>
        <dbReference type="ARBA" id="ARBA00023324"/>
    </source>
</evidence>
<dbReference type="GO" id="GO:0042542">
    <property type="term" value="P:response to hydrogen peroxide"/>
    <property type="evidence" value="ECO:0007669"/>
    <property type="project" value="TreeGrafter"/>
</dbReference>
<dbReference type="InterPro" id="IPR020835">
    <property type="entry name" value="Catalase_sf"/>
</dbReference>
<keyword evidence="6" id="KW-0479">Metal-binding</keyword>
<dbReference type="InterPro" id="IPR024711">
    <property type="entry name" value="Catalase_clade1/3"/>
</dbReference>
<accession>A0A3A1UY53</accession>
<evidence type="ECO:0000256" key="3">
    <source>
        <dbReference type="ARBA" id="ARBA00012314"/>
    </source>
</evidence>
<evidence type="ECO:0000256" key="4">
    <source>
        <dbReference type="ARBA" id="ARBA00022559"/>
    </source>
</evidence>
<sequence>MDNRSTTNQGAPAGNDQSTQTAGQYGPTLLERDRLLEKIARFDQEQDRDRKIVPERAVHARGAGAHGVFRAENGMSEYTKARFLSETGLETPVFVRFSTVIHGTDSPEAAREPRGFAVKFYTKEGNYDLVGSHLPVFFIRDAEKLPEMAQSLKPDPAANFRDPARYWDFMTLAPESTHMLTWVFSDDGTPASYREMDGFSVHAFKWVNDAGKVTYVKYTWKSQQGVRCLTAKEASDMLAKDINHATRDLYASIELGNYPKWDLYVQLMPPEHMDRYPFDPLDPTKVWPENLYPLQKVGTMTLNCNPINYFSDVEQSAFSPSAVVPGIELSEDQPLQGRLLSSPDTERYRLDVDYLNIPVNKPLRSRQSDGAMTGNATPPSANNEPNRDSGSLKEDSSSEDKFAPLHGSAGRQRIEKTDDFTQAGERYRSLTELQQANLISNLADDLKQTNDDIRLRAICNFFRADRTLGFRLAEGLGVDIRQFVPQR</sequence>
<dbReference type="PIRSF" id="PIRSF038928">
    <property type="entry name" value="Catalase_clade1-3"/>
    <property type="match status" value="1"/>
</dbReference>
<dbReference type="GO" id="GO:0020037">
    <property type="term" value="F:heme binding"/>
    <property type="evidence" value="ECO:0007669"/>
    <property type="project" value="InterPro"/>
</dbReference>
<dbReference type="PROSITE" id="PS51402">
    <property type="entry name" value="CATALASE_3"/>
    <property type="match status" value="1"/>
</dbReference>
<evidence type="ECO:0000313" key="13">
    <source>
        <dbReference type="Proteomes" id="UP000266482"/>
    </source>
</evidence>
<evidence type="ECO:0000256" key="5">
    <source>
        <dbReference type="ARBA" id="ARBA00022617"/>
    </source>
</evidence>
<dbReference type="InterPro" id="IPR010582">
    <property type="entry name" value="Catalase_immune_responsive"/>
</dbReference>
<feature type="compositionally biased region" description="Basic and acidic residues" evidence="10">
    <location>
        <begin position="385"/>
        <end position="403"/>
    </location>
</feature>
<keyword evidence="5" id="KW-0349">Heme</keyword>
<feature type="region of interest" description="Disordered" evidence="10">
    <location>
        <begin position="1"/>
        <end position="29"/>
    </location>
</feature>
<dbReference type="PRINTS" id="PR00067">
    <property type="entry name" value="CATALASE"/>
</dbReference>
<keyword evidence="7" id="KW-0560">Oxidoreductase</keyword>
<dbReference type="InterPro" id="IPR011614">
    <property type="entry name" value="Catalase_core"/>
</dbReference>
<dbReference type="CDD" id="cd08154">
    <property type="entry name" value="catalase_clade_1"/>
    <property type="match status" value="1"/>
</dbReference>
<evidence type="ECO:0000313" key="12">
    <source>
        <dbReference type="EMBL" id="RIX51243.1"/>
    </source>
</evidence>
<dbReference type="Pfam" id="PF06628">
    <property type="entry name" value="Catalase-rel"/>
    <property type="match status" value="1"/>
</dbReference>
<dbReference type="EMBL" id="QXQA01000011">
    <property type="protein sequence ID" value="RIX51243.1"/>
    <property type="molecule type" value="Genomic_DNA"/>
</dbReference>
<protein>
    <recommendedName>
        <fullName evidence="3">catalase</fullName>
        <ecNumber evidence="3">1.11.1.6</ecNumber>
    </recommendedName>
</protein>
<feature type="compositionally biased region" description="Polar residues" evidence="10">
    <location>
        <begin position="368"/>
        <end position="384"/>
    </location>
</feature>
<evidence type="ECO:0000256" key="10">
    <source>
        <dbReference type="SAM" id="MobiDB-lite"/>
    </source>
</evidence>
<dbReference type="EC" id="1.11.1.6" evidence="3"/>
<feature type="domain" description="Catalase core" evidence="11">
    <location>
        <begin position="6"/>
        <end position="392"/>
    </location>
</feature>
<evidence type="ECO:0000256" key="1">
    <source>
        <dbReference type="ARBA" id="ARBA00001971"/>
    </source>
</evidence>
<dbReference type="SUPFAM" id="SSF56634">
    <property type="entry name" value="Heme-dependent catalase-like"/>
    <property type="match status" value="1"/>
</dbReference>
<dbReference type="Pfam" id="PF00199">
    <property type="entry name" value="Catalase"/>
    <property type="match status" value="1"/>
</dbReference>
<evidence type="ECO:0000256" key="8">
    <source>
        <dbReference type="ARBA" id="ARBA00023004"/>
    </source>
</evidence>
<dbReference type="OrthoDB" id="9760293at2"/>
<comment type="cofactor">
    <cofactor evidence="1">
        <name>heme</name>
        <dbReference type="ChEBI" id="CHEBI:30413"/>
    </cofactor>
</comment>
<comment type="caution">
    <text evidence="12">The sequence shown here is derived from an EMBL/GenBank/DDBJ whole genome shotgun (WGS) entry which is preliminary data.</text>
</comment>
<keyword evidence="4" id="KW-0575">Peroxidase</keyword>
<dbReference type="GO" id="GO:0004096">
    <property type="term" value="F:catalase activity"/>
    <property type="evidence" value="ECO:0007669"/>
    <property type="project" value="UniProtKB-EC"/>
</dbReference>
<keyword evidence="13" id="KW-1185">Reference proteome</keyword>
<organism evidence="12 13">
    <name type="scientific">Paenibacillus nanensis</name>
    <dbReference type="NCBI Taxonomy" id="393251"/>
    <lineage>
        <taxon>Bacteria</taxon>
        <taxon>Bacillati</taxon>
        <taxon>Bacillota</taxon>
        <taxon>Bacilli</taxon>
        <taxon>Bacillales</taxon>
        <taxon>Paenibacillaceae</taxon>
        <taxon>Paenibacillus</taxon>
    </lineage>
</organism>
<proteinExistence type="inferred from homology"/>
<evidence type="ECO:0000259" key="11">
    <source>
        <dbReference type="SMART" id="SM01060"/>
    </source>
</evidence>
<dbReference type="Proteomes" id="UP000266482">
    <property type="component" value="Unassembled WGS sequence"/>
</dbReference>
<dbReference type="AlphaFoldDB" id="A0A3A1UY53"/>
<dbReference type="SMART" id="SM01060">
    <property type="entry name" value="Catalase"/>
    <property type="match status" value="1"/>
</dbReference>
<gene>
    <name evidence="12" type="ORF">D3P08_17395</name>
</gene>
<dbReference type="InterPro" id="IPR018028">
    <property type="entry name" value="Catalase"/>
</dbReference>
<feature type="compositionally biased region" description="Polar residues" evidence="10">
    <location>
        <begin position="1"/>
        <end position="23"/>
    </location>
</feature>
<dbReference type="GO" id="GO:0046872">
    <property type="term" value="F:metal ion binding"/>
    <property type="evidence" value="ECO:0007669"/>
    <property type="project" value="UniProtKB-KW"/>
</dbReference>
<evidence type="ECO:0000256" key="7">
    <source>
        <dbReference type="ARBA" id="ARBA00023002"/>
    </source>
</evidence>
<name>A0A3A1UY53_9BACL</name>
<evidence type="ECO:0000256" key="2">
    <source>
        <dbReference type="ARBA" id="ARBA00005329"/>
    </source>
</evidence>
<keyword evidence="8" id="KW-0408">Iron</keyword>
<evidence type="ECO:0000256" key="6">
    <source>
        <dbReference type="ARBA" id="ARBA00022723"/>
    </source>
</evidence>
<dbReference type="GO" id="GO:0005737">
    <property type="term" value="C:cytoplasm"/>
    <property type="evidence" value="ECO:0007669"/>
    <property type="project" value="TreeGrafter"/>
</dbReference>
<dbReference type="Gene3D" id="2.40.180.10">
    <property type="entry name" value="Catalase core domain"/>
    <property type="match status" value="1"/>
</dbReference>
<dbReference type="PANTHER" id="PTHR11465:SF23">
    <property type="entry name" value="CATALASE-2"/>
    <property type="match status" value="1"/>
</dbReference>
<dbReference type="PANTHER" id="PTHR11465">
    <property type="entry name" value="CATALASE"/>
    <property type="match status" value="1"/>
</dbReference>
<dbReference type="RefSeq" id="WP_119600976.1">
    <property type="nucleotide sequence ID" value="NZ_QXQA01000011.1"/>
</dbReference>